<keyword evidence="4" id="KW-0547">Nucleotide-binding</keyword>
<dbReference type="PANTHER" id="PTHR34699">
    <property type="match status" value="1"/>
</dbReference>
<organism evidence="13 14">
    <name type="scientific">Parascedosporium putredinis</name>
    <dbReference type="NCBI Taxonomy" id="1442378"/>
    <lineage>
        <taxon>Eukaryota</taxon>
        <taxon>Fungi</taxon>
        <taxon>Dikarya</taxon>
        <taxon>Ascomycota</taxon>
        <taxon>Pezizomycotina</taxon>
        <taxon>Sordariomycetes</taxon>
        <taxon>Hypocreomycetidae</taxon>
        <taxon>Microascales</taxon>
        <taxon>Microascaceae</taxon>
        <taxon>Parascedosporium</taxon>
    </lineage>
</organism>
<dbReference type="Proteomes" id="UP000838763">
    <property type="component" value="Unassembled WGS sequence"/>
</dbReference>
<evidence type="ECO:0000313" key="14">
    <source>
        <dbReference type="Proteomes" id="UP000838763"/>
    </source>
</evidence>
<gene>
    <name evidence="13" type="ORF">PPNO1_LOCUS2417</name>
</gene>
<dbReference type="EC" id="3.6.1.73" evidence="9"/>
<comment type="catalytic activity">
    <reaction evidence="10">
        <text>ITP + H2O = IDP + phosphate + H(+)</text>
        <dbReference type="Rhea" id="RHEA:28330"/>
        <dbReference type="ChEBI" id="CHEBI:15377"/>
        <dbReference type="ChEBI" id="CHEBI:15378"/>
        <dbReference type="ChEBI" id="CHEBI:43474"/>
        <dbReference type="ChEBI" id="CHEBI:58280"/>
        <dbReference type="ChEBI" id="CHEBI:61402"/>
        <dbReference type="EC" id="3.6.1.73"/>
    </reaction>
</comment>
<comment type="cofactor">
    <cofactor evidence="1">
        <name>Mn(2+)</name>
        <dbReference type="ChEBI" id="CHEBI:29035"/>
    </cofactor>
</comment>
<dbReference type="GO" id="GO:0000166">
    <property type="term" value="F:nucleotide binding"/>
    <property type="evidence" value="ECO:0007669"/>
    <property type="project" value="UniProtKB-KW"/>
</dbReference>
<proteinExistence type="predicted"/>
<dbReference type="GO" id="GO:0046872">
    <property type="term" value="F:metal ion binding"/>
    <property type="evidence" value="ECO:0007669"/>
    <property type="project" value="UniProtKB-KW"/>
</dbReference>
<evidence type="ECO:0000256" key="7">
    <source>
        <dbReference type="ARBA" id="ARBA00023080"/>
    </source>
</evidence>
<keyword evidence="7" id="KW-0546">Nucleotide metabolism</keyword>
<reference evidence="13" key="1">
    <citation type="submission" date="2022-11" db="EMBL/GenBank/DDBJ databases">
        <authorList>
            <person name="Scott C."/>
            <person name="Bruce N."/>
        </authorList>
    </citation>
    <scope>NUCLEOTIDE SEQUENCE</scope>
</reference>
<evidence type="ECO:0000256" key="1">
    <source>
        <dbReference type="ARBA" id="ARBA00001936"/>
    </source>
</evidence>
<evidence type="ECO:0000256" key="4">
    <source>
        <dbReference type="ARBA" id="ARBA00022741"/>
    </source>
</evidence>
<name>A0A9P1GXP4_9PEZI</name>
<evidence type="ECO:0000256" key="3">
    <source>
        <dbReference type="ARBA" id="ARBA00022723"/>
    </source>
</evidence>
<comment type="caution">
    <text evidence="13">The sequence shown here is derived from an EMBL/GenBank/DDBJ whole genome shotgun (WGS) entry which is preliminary data.</text>
</comment>
<dbReference type="InterPro" id="IPR029001">
    <property type="entry name" value="ITPase-like_fam"/>
</dbReference>
<feature type="domain" description="Non-canonical purine NTP phosphatase/PRRC1" evidence="12">
    <location>
        <begin position="38"/>
        <end position="205"/>
    </location>
</feature>
<comment type="cofactor">
    <cofactor evidence="2">
        <name>Mg(2+)</name>
        <dbReference type="ChEBI" id="CHEBI:18420"/>
    </cofactor>
</comment>
<dbReference type="FunFam" id="3.90.950.10:FF:000002">
    <property type="entry name" value="Inosine/xanthosine triphosphatase"/>
    <property type="match status" value="1"/>
</dbReference>
<keyword evidence="3" id="KW-0479">Metal-binding</keyword>
<dbReference type="Pfam" id="PF01931">
    <property type="entry name" value="NTPase_I-T"/>
    <property type="match status" value="1"/>
</dbReference>
<evidence type="ECO:0000313" key="13">
    <source>
        <dbReference type="EMBL" id="CAI4212664.1"/>
    </source>
</evidence>
<evidence type="ECO:0000256" key="10">
    <source>
        <dbReference type="ARBA" id="ARBA00048174"/>
    </source>
</evidence>
<dbReference type="GO" id="GO:0006772">
    <property type="term" value="P:thiamine metabolic process"/>
    <property type="evidence" value="ECO:0007669"/>
    <property type="project" value="TreeGrafter"/>
</dbReference>
<comment type="catalytic activity">
    <reaction evidence="11">
        <text>XTP + H2O = XDP + phosphate + H(+)</text>
        <dbReference type="Rhea" id="RHEA:28406"/>
        <dbReference type="ChEBI" id="CHEBI:15377"/>
        <dbReference type="ChEBI" id="CHEBI:15378"/>
        <dbReference type="ChEBI" id="CHEBI:43474"/>
        <dbReference type="ChEBI" id="CHEBI:59884"/>
        <dbReference type="ChEBI" id="CHEBI:61314"/>
        <dbReference type="EC" id="3.6.1.73"/>
    </reaction>
</comment>
<keyword evidence="6" id="KW-0460">Magnesium</keyword>
<evidence type="ECO:0000256" key="2">
    <source>
        <dbReference type="ARBA" id="ARBA00001946"/>
    </source>
</evidence>
<dbReference type="OrthoDB" id="300709at2759"/>
<evidence type="ECO:0000256" key="11">
    <source>
        <dbReference type="ARBA" id="ARBA00048781"/>
    </source>
</evidence>
<dbReference type="InterPro" id="IPR026533">
    <property type="entry name" value="NTPase/PRRC1"/>
</dbReference>
<dbReference type="GO" id="GO:0103023">
    <property type="term" value="F:ITPase activity"/>
    <property type="evidence" value="ECO:0007669"/>
    <property type="project" value="UniProtKB-EC"/>
</dbReference>
<evidence type="ECO:0000256" key="9">
    <source>
        <dbReference type="ARBA" id="ARBA00038901"/>
    </source>
</evidence>
<dbReference type="SUPFAM" id="SSF52972">
    <property type="entry name" value="ITPase-like"/>
    <property type="match status" value="1"/>
</dbReference>
<dbReference type="EMBL" id="CALLCH030000005">
    <property type="protein sequence ID" value="CAI4212664.1"/>
    <property type="molecule type" value="Genomic_DNA"/>
</dbReference>
<keyword evidence="8" id="KW-0464">Manganese</keyword>
<evidence type="ECO:0000256" key="5">
    <source>
        <dbReference type="ARBA" id="ARBA00022801"/>
    </source>
</evidence>
<dbReference type="InterPro" id="IPR050299">
    <property type="entry name" value="YjjX_NTPase"/>
</dbReference>
<evidence type="ECO:0000259" key="12">
    <source>
        <dbReference type="Pfam" id="PF01931"/>
    </source>
</evidence>
<sequence length="212" mass="22883">MMRDWIYGTLRSHGEISAFEHLRLGRGLGSAGGRRSLQNPVKINAALQGFSLMFPLSIYTAHGISVPSGVPEQPFSDAETLLGAQNRVENARAAQPDADYWIGLEGGVAEQDLGDGDGASLANFAWIVVTDKHGRTGKARTGAYFLPKETAKLVRGGMELGHADDLVWGRSNSKQKTGSVGLLTDNVIDRTAYYVQAVVLALIPFRNTHLSF</sequence>
<dbReference type="PANTHER" id="PTHR34699:SF2">
    <property type="entry name" value="NON-CANONICAL PURINE NTP PHOSPHATASE_PRRC1 DOMAIN-CONTAINING PROTEIN"/>
    <property type="match status" value="1"/>
</dbReference>
<accession>A0A9P1GXP4</accession>
<evidence type="ECO:0000256" key="8">
    <source>
        <dbReference type="ARBA" id="ARBA00023211"/>
    </source>
</evidence>
<evidence type="ECO:0000256" key="6">
    <source>
        <dbReference type="ARBA" id="ARBA00022842"/>
    </source>
</evidence>
<dbReference type="GO" id="GO:0009117">
    <property type="term" value="P:nucleotide metabolic process"/>
    <property type="evidence" value="ECO:0007669"/>
    <property type="project" value="UniProtKB-KW"/>
</dbReference>
<protein>
    <recommendedName>
        <fullName evidence="9">inosine/xanthosine triphosphatase</fullName>
        <ecNumber evidence="9">3.6.1.73</ecNumber>
    </recommendedName>
</protein>
<dbReference type="AlphaFoldDB" id="A0A9P1GXP4"/>
<keyword evidence="5" id="KW-0378">Hydrolase</keyword>
<keyword evidence="14" id="KW-1185">Reference proteome</keyword>
<dbReference type="Gene3D" id="3.90.950.10">
    <property type="match status" value="1"/>
</dbReference>